<evidence type="ECO:0000313" key="3">
    <source>
        <dbReference type="EMBL" id="MDR7275451.1"/>
    </source>
</evidence>
<keyword evidence="4" id="KW-1185">Reference proteome</keyword>
<comment type="caution">
    <text evidence="3">The sequence shown here is derived from an EMBL/GenBank/DDBJ whole genome shotgun (WGS) entry which is preliminary data.</text>
</comment>
<dbReference type="InterPro" id="IPR001647">
    <property type="entry name" value="HTH_TetR"/>
</dbReference>
<dbReference type="InterPro" id="IPR009057">
    <property type="entry name" value="Homeodomain-like_sf"/>
</dbReference>
<dbReference type="SUPFAM" id="SSF46689">
    <property type="entry name" value="Homeodomain-like"/>
    <property type="match status" value="1"/>
</dbReference>
<dbReference type="Proteomes" id="UP001183643">
    <property type="component" value="Unassembled WGS sequence"/>
</dbReference>
<protein>
    <submittedName>
        <fullName evidence="3">AcrR family transcriptional regulator</fullName>
    </submittedName>
</protein>
<dbReference type="RefSeq" id="WP_310366407.1">
    <property type="nucleotide sequence ID" value="NZ_JAVDYB010000001.1"/>
</dbReference>
<dbReference type="EMBL" id="JAVDYB010000001">
    <property type="protein sequence ID" value="MDR7275451.1"/>
    <property type="molecule type" value="Genomic_DNA"/>
</dbReference>
<feature type="domain" description="HTH tetR-type" evidence="2">
    <location>
        <begin position="11"/>
        <end position="58"/>
    </location>
</feature>
<evidence type="ECO:0000259" key="2">
    <source>
        <dbReference type="Pfam" id="PF00440"/>
    </source>
</evidence>
<dbReference type="AlphaFoldDB" id="A0AAE3YPE7"/>
<organism evidence="3 4">
    <name type="scientific">Catenuloplanes atrovinosus</name>
    <dbReference type="NCBI Taxonomy" id="137266"/>
    <lineage>
        <taxon>Bacteria</taxon>
        <taxon>Bacillati</taxon>
        <taxon>Actinomycetota</taxon>
        <taxon>Actinomycetes</taxon>
        <taxon>Micromonosporales</taxon>
        <taxon>Micromonosporaceae</taxon>
        <taxon>Catenuloplanes</taxon>
    </lineage>
</organism>
<dbReference type="Gene3D" id="1.10.357.10">
    <property type="entry name" value="Tetracycline Repressor, domain 2"/>
    <property type="match status" value="1"/>
</dbReference>
<keyword evidence="1" id="KW-0238">DNA-binding</keyword>
<dbReference type="Pfam" id="PF00440">
    <property type="entry name" value="TetR_N"/>
    <property type="match status" value="1"/>
</dbReference>
<evidence type="ECO:0000256" key="1">
    <source>
        <dbReference type="ARBA" id="ARBA00023125"/>
    </source>
</evidence>
<reference evidence="3" key="1">
    <citation type="submission" date="2023-07" db="EMBL/GenBank/DDBJ databases">
        <title>Sequencing the genomes of 1000 actinobacteria strains.</title>
        <authorList>
            <person name="Klenk H.-P."/>
        </authorList>
    </citation>
    <scope>NUCLEOTIDE SEQUENCE</scope>
    <source>
        <strain evidence="3">DSM 44707</strain>
    </source>
</reference>
<dbReference type="GO" id="GO:0003677">
    <property type="term" value="F:DNA binding"/>
    <property type="evidence" value="ECO:0007669"/>
    <property type="project" value="UniProtKB-KW"/>
</dbReference>
<gene>
    <name evidence="3" type="ORF">J2S41_002229</name>
</gene>
<evidence type="ECO:0000313" key="4">
    <source>
        <dbReference type="Proteomes" id="UP001183643"/>
    </source>
</evidence>
<sequence>MARSDAARTALLDTAERLFAEHGIAQVSDRRVAEVAGNTNHSAVRYYFGGREGLLRELVGRHARAIEERCVPATSDSVLADVRALVVPSMEVLAALPRPSWRARFIGLAVHEPGVRDLVRDTLTTLPVMVEIRRSLRARLAGLDPDVVAGRAAMIGLIVTTATAEIEARAERDGSAPRWLEAGDFLADAIAGMLTAPVTRSGRLNPLAGAR</sequence>
<name>A0AAE3YPE7_9ACTN</name>
<accession>A0AAE3YPE7</accession>
<proteinExistence type="predicted"/>